<name>A0A9N9HG95_9GLOM</name>
<keyword evidence="3" id="KW-1185">Reference proteome</keyword>
<accession>A0A9N9HG95</accession>
<dbReference type="EMBL" id="CAJVPS010012757">
    <property type="protein sequence ID" value="CAG8673185.1"/>
    <property type="molecule type" value="Genomic_DNA"/>
</dbReference>
<organism evidence="2 3">
    <name type="scientific">Ambispora leptoticha</name>
    <dbReference type="NCBI Taxonomy" id="144679"/>
    <lineage>
        <taxon>Eukaryota</taxon>
        <taxon>Fungi</taxon>
        <taxon>Fungi incertae sedis</taxon>
        <taxon>Mucoromycota</taxon>
        <taxon>Glomeromycotina</taxon>
        <taxon>Glomeromycetes</taxon>
        <taxon>Archaeosporales</taxon>
        <taxon>Ambisporaceae</taxon>
        <taxon>Ambispora</taxon>
    </lineage>
</organism>
<reference evidence="2" key="1">
    <citation type="submission" date="2021-06" db="EMBL/GenBank/DDBJ databases">
        <authorList>
            <person name="Kallberg Y."/>
            <person name="Tangrot J."/>
            <person name="Rosling A."/>
        </authorList>
    </citation>
    <scope>NUCLEOTIDE SEQUENCE</scope>
    <source>
        <strain evidence="2">FL130A</strain>
    </source>
</reference>
<protein>
    <submittedName>
        <fullName evidence="2">4276_t:CDS:1</fullName>
    </submittedName>
</protein>
<evidence type="ECO:0000256" key="1">
    <source>
        <dbReference type="SAM" id="MobiDB-lite"/>
    </source>
</evidence>
<sequence length="62" mass="7083">LVNMLFSLGIHDKEKLPDSMIVDDEQSIGNNRERDSERENMNTAENTASIEVDSREITLFLT</sequence>
<feature type="compositionally biased region" description="Basic and acidic residues" evidence="1">
    <location>
        <begin position="31"/>
        <end position="40"/>
    </location>
</feature>
<feature type="non-terminal residue" evidence="2">
    <location>
        <position position="1"/>
    </location>
</feature>
<dbReference type="Proteomes" id="UP000789508">
    <property type="component" value="Unassembled WGS sequence"/>
</dbReference>
<dbReference type="AlphaFoldDB" id="A0A9N9HG95"/>
<feature type="region of interest" description="Disordered" evidence="1">
    <location>
        <begin position="24"/>
        <end position="44"/>
    </location>
</feature>
<proteinExistence type="predicted"/>
<gene>
    <name evidence="2" type="ORF">ALEPTO_LOCUS10659</name>
</gene>
<evidence type="ECO:0000313" key="3">
    <source>
        <dbReference type="Proteomes" id="UP000789508"/>
    </source>
</evidence>
<comment type="caution">
    <text evidence="2">The sequence shown here is derived from an EMBL/GenBank/DDBJ whole genome shotgun (WGS) entry which is preliminary data.</text>
</comment>
<evidence type="ECO:0000313" key="2">
    <source>
        <dbReference type="EMBL" id="CAG8673185.1"/>
    </source>
</evidence>